<dbReference type="OMA" id="HFKQQFR"/>
<dbReference type="EMBL" id="CAJJDP010000075">
    <property type="protein sequence ID" value="CAD8181192.1"/>
    <property type="molecule type" value="Genomic_DNA"/>
</dbReference>
<evidence type="ECO:0000313" key="2">
    <source>
        <dbReference type="Proteomes" id="UP000683925"/>
    </source>
</evidence>
<dbReference type="OrthoDB" id="305854at2759"/>
<comment type="caution">
    <text evidence="1">The sequence shown here is derived from an EMBL/GenBank/DDBJ whole genome shotgun (WGS) entry which is preliminary data.</text>
</comment>
<protein>
    <submittedName>
        <fullName evidence="1">Uncharacterized protein</fullName>
    </submittedName>
</protein>
<reference evidence="1" key="1">
    <citation type="submission" date="2021-01" db="EMBL/GenBank/DDBJ databases">
        <authorList>
            <consortium name="Genoscope - CEA"/>
            <person name="William W."/>
        </authorList>
    </citation>
    <scope>NUCLEOTIDE SEQUENCE</scope>
</reference>
<keyword evidence="2" id="KW-1185">Reference proteome</keyword>
<sequence>MIVQNEMLSFFYKVEDLTQCQLKQVQALIENLDTIKSENYIFFPKSLIIEKQQNQYQFTFNEENESAIKKAGRETLQSMGQPIYISKHLLLLFYRLSQLNIYIPTLTQDSFVPIDEALRTSQKVNYSNYIQRFLLYNFGVDKLDQNSPEIANNHCLSPELVYQIKEEEKVVSKTIIFDEKMAIFNLGCILFELFTKKKMYERVNSFESTKYNLTKYIFLNGYRYLCYLFGQMVQKCTLEEETESNRRITFKEALSQVLYIEQIEEYTLRAQNEQQITKIDDFFSQKSSLHNKLVEELQIKGNHQLTGRLYILQNLMRMKFIFLLFQKEELECFRDFLLMKLLVQELQGIKELEKPSENQSQILNFKDSIDEIKEFYNHYSSKYEKLLFKLIKGIEQQDYSEKSQKHFKQQFRSSKVQDFQKNFHAELFQEKTPIQQLHKLCLQNLNSIFLKDQLLQNFRPISKQLMNGDRYEIYDTLLQILFGNEIQENKIQELIQTIKFNSINN</sequence>
<accession>A0A8S1VZE3</accession>
<proteinExistence type="predicted"/>
<name>A0A8S1VZE3_PAROT</name>
<organism evidence="1 2">
    <name type="scientific">Paramecium octaurelia</name>
    <dbReference type="NCBI Taxonomy" id="43137"/>
    <lineage>
        <taxon>Eukaryota</taxon>
        <taxon>Sar</taxon>
        <taxon>Alveolata</taxon>
        <taxon>Ciliophora</taxon>
        <taxon>Intramacronucleata</taxon>
        <taxon>Oligohymenophorea</taxon>
        <taxon>Peniculida</taxon>
        <taxon>Parameciidae</taxon>
        <taxon>Paramecium</taxon>
    </lineage>
</organism>
<dbReference type="AlphaFoldDB" id="A0A8S1VZE3"/>
<evidence type="ECO:0000313" key="1">
    <source>
        <dbReference type="EMBL" id="CAD8181192.1"/>
    </source>
</evidence>
<gene>
    <name evidence="1" type="ORF">POCTA_138.1.T0760188</name>
</gene>
<dbReference type="Proteomes" id="UP000683925">
    <property type="component" value="Unassembled WGS sequence"/>
</dbReference>